<sequence>MAEAEETLENGISSGISRELSLEIDTNYAVEIAEDIYWTGFYDERESLHCNPYMIKNGDSTILIDPGSIPDFPVVARKIFSLVAPDSIETIILQHQDPDLCANVPIFEDLSGDSPVQIVAETRTVYLIKHYGVKGKIIRIGDGLTDFETPSGRKLQFVSTPFAHSPGAMITYDVKSKVLFTSDILGGLGKEWSLYHDTKALDHMKAFMQAYIPSNLALRYALLKISDFDAEVIAPQHGQIIRKEQLPAIIDELWNLPCGLDLLKDDSIQKARRGELR</sequence>
<evidence type="ECO:0000313" key="3">
    <source>
        <dbReference type="Proteomes" id="UP000298277"/>
    </source>
</evidence>
<dbReference type="AlphaFoldDB" id="A0A5F1YFE3"/>
<dbReference type="Proteomes" id="UP000298277">
    <property type="component" value="Unassembled WGS sequence"/>
</dbReference>
<dbReference type="SUPFAM" id="SSF56281">
    <property type="entry name" value="Metallo-hydrolase/oxidoreductase"/>
    <property type="match status" value="1"/>
</dbReference>
<dbReference type="PANTHER" id="PTHR43041:SF1">
    <property type="entry name" value="METALLO-BETA-LACTAMASE DOMAIN-CONTAINING PROTEIN"/>
    <property type="match status" value="1"/>
</dbReference>
<dbReference type="InterPro" id="IPR045761">
    <property type="entry name" value="ODP_dom"/>
</dbReference>
<organism evidence="2 3">
    <name type="scientific">Leptospira gomenensis</name>
    <dbReference type="NCBI Taxonomy" id="2484974"/>
    <lineage>
        <taxon>Bacteria</taxon>
        <taxon>Pseudomonadati</taxon>
        <taxon>Spirochaetota</taxon>
        <taxon>Spirochaetia</taxon>
        <taxon>Leptospirales</taxon>
        <taxon>Leptospiraceae</taxon>
        <taxon>Leptospira</taxon>
    </lineage>
</organism>
<gene>
    <name evidence="2" type="ORF">EHQ17_00810</name>
</gene>
<dbReference type="PANTHER" id="PTHR43041">
    <property type="entry name" value="HYDROLASE, METALLO-BETA-LACTAMASE SUPERFAMILY"/>
    <property type="match status" value="1"/>
</dbReference>
<dbReference type="RefSeq" id="WP_135592705.1">
    <property type="nucleotide sequence ID" value="NZ_RQEZ01000017.1"/>
</dbReference>
<dbReference type="OrthoDB" id="9768433at2"/>
<dbReference type="Pfam" id="PF19583">
    <property type="entry name" value="ODP"/>
    <property type="match status" value="1"/>
</dbReference>
<dbReference type="Gene3D" id="3.60.15.10">
    <property type="entry name" value="Ribonuclease Z/Hydroxyacylglutathione hydrolase-like"/>
    <property type="match status" value="1"/>
</dbReference>
<keyword evidence="2" id="KW-0378">Hydrolase</keyword>
<evidence type="ECO:0000259" key="1">
    <source>
        <dbReference type="SMART" id="SM00849"/>
    </source>
</evidence>
<dbReference type="GO" id="GO:0016787">
    <property type="term" value="F:hydrolase activity"/>
    <property type="evidence" value="ECO:0007669"/>
    <property type="project" value="UniProtKB-KW"/>
</dbReference>
<name>A0A5F1YFE3_9LEPT</name>
<dbReference type="InterPro" id="IPR001279">
    <property type="entry name" value="Metallo-B-lactamas"/>
</dbReference>
<dbReference type="SMART" id="SM00849">
    <property type="entry name" value="Lactamase_B"/>
    <property type="match status" value="1"/>
</dbReference>
<feature type="domain" description="Metallo-beta-lactamase" evidence="1">
    <location>
        <begin position="49"/>
        <end position="237"/>
    </location>
</feature>
<evidence type="ECO:0000313" key="2">
    <source>
        <dbReference type="EMBL" id="TGK38614.1"/>
    </source>
</evidence>
<dbReference type="CDD" id="cd07709">
    <property type="entry name" value="flavodiiron_proteins_MBL-fold"/>
    <property type="match status" value="1"/>
</dbReference>
<dbReference type="EMBL" id="RQFA01000008">
    <property type="protein sequence ID" value="TGK38614.1"/>
    <property type="molecule type" value="Genomic_DNA"/>
</dbReference>
<dbReference type="InterPro" id="IPR036866">
    <property type="entry name" value="RibonucZ/Hydroxyglut_hydro"/>
</dbReference>
<reference evidence="2" key="1">
    <citation type="journal article" date="2019" name="PLoS Negl. Trop. Dis.">
        <title>Revisiting the worldwide diversity of Leptospira species in the environment.</title>
        <authorList>
            <person name="Vincent A.T."/>
            <person name="Schiettekatte O."/>
            <person name="Bourhy P."/>
            <person name="Veyrier F.J."/>
            <person name="Picardeau M."/>
        </authorList>
    </citation>
    <scope>NUCLEOTIDE SEQUENCE [LARGE SCALE GENOMIC DNA]</scope>
    <source>
        <strain evidence="2">201800299</strain>
    </source>
</reference>
<accession>A0A5F1YFE3</accession>
<protein>
    <submittedName>
        <fullName evidence="2">MBL fold metallo-hydrolase</fullName>
    </submittedName>
</protein>
<comment type="caution">
    <text evidence="2">The sequence shown here is derived from an EMBL/GenBank/DDBJ whole genome shotgun (WGS) entry which is preliminary data.</text>
</comment>
<proteinExistence type="predicted"/>
<keyword evidence="3" id="KW-1185">Reference proteome</keyword>